<dbReference type="InterPro" id="IPR050396">
    <property type="entry name" value="Glycosyltr_51/Transpeptidase"/>
</dbReference>
<keyword evidence="4" id="KW-0121">Carboxypeptidase</keyword>
<feature type="domain" description="Penicillin-binding protein transpeptidase" evidence="18">
    <location>
        <begin position="317"/>
        <end position="589"/>
    </location>
</feature>
<dbReference type="Pfam" id="PF00912">
    <property type="entry name" value="Transgly"/>
    <property type="match status" value="1"/>
</dbReference>
<protein>
    <submittedName>
        <fullName evidence="20">PBP1A family penicillin-binding protein</fullName>
    </submittedName>
</protein>
<dbReference type="Pfam" id="PF00905">
    <property type="entry name" value="Transpeptidase"/>
    <property type="match status" value="1"/>
</dbReference>
<evidence type="ECO:0000256" key="3">
    <source>
        <dbReference type="ARBA" id="ARBA00022475"/>
    </source>
</evidence>
<evidence type="ECO:0000256" key="12">
    <source>
        <dbReference type="ARBA" id="ARBA00022989"/>
    </source>
</evidence>
<keyword evidence="6" id="KW-0328">Glycosyltransferase</keyword>
<keyword evidence="15" id="KW-0961">Cell wall biogenesis/degradation</keyword>
<comment type="similarity">
    <text evidence="2">In the N-terminal section; belongs to the glycosyltransferase 51 family.</text>
</comment>
<dbReference type="OrthoDB" id="9766909at2"/>
<dbReference type="GO" id="GO:0030288">
    <property type="term" value="C:outer membrane-bounded periplasmic space"/>
    <property type="evidence" value="ECO:0007669"/>
    <property type="project" value="TreeGrafter"/>
</dbReference>
<reference evidence="20 21" key="1">
    <citation type="submission" date="2019-05" db="EMBL/GenBank/DDBJ databases">
        <title>Genomic analysis of Lentibacillus sp. NKC220-2.</title>
        <authorList>
            <person name="Oh Y.J."/>
        </authorList>
    </citation>
    <scope>NUCLEOTIDE SEQUENCE [LARGE SCALE GENOMIC DNA]</scope>
    <source>
        <strain evidence="20 21">NKC220-2</strain>
    </source>
</reference>
<dbReference type="InterPro" id="IPR012338">
    <property type="entry name" value="Beta-lactam/transpept-like"/>
</dbReference>
<feature type="domain" description="Glycosyl transferase family 51" evidence="19">
    <location>
        <begin position="51"/>
        <end position="225"/>
    </location>
</feature>
<dbReference type="FunFam" id="1.10.3810.10:FF:000001">
    <property type="entry name" value="Penicillin-binding protein 1A"/>
    <property type="match status" value="1"/>
</dbReference>
<dbReference type="Gene3D" id="3.40.710.10">
    <property type="entry name" value="DD-peptidase/beta-lactamase superfamily"/>
    <property type="match status" value="1"/>
</dbReference>
<accession>A0A5S3QM63</accession>
<proteinExistence type="inferred from homology"/>
<keyword evidence="3" id="KW-1003">Cell membrane</keyword>
<keyword evidence="12" id="KW-1133">Transmembrane helix</keyword>
<dbReference type="GO" id="GO:0008658">
    <property type="term" value="F:penicillin binding"/>
    <property type="evidence" value="ECO:0007669"/>
    <property type="project" value="InterPro"/>
</dbReference>
<dbReference type="PANTHER" id="PTHR32282:SF32">
    <property type="entry name" value="PENICILLIN-BINDING PROTEIN 2A"/>
    <property type="match status" value="1"/>
</dbReference>
<evidence type="ECO:0000259" key="19">
    <source>
        <dbReference type="Pfam" id="PF00912"/>
    </source>
</evidence>
<dbReference type="Proteomes" id="UP000306980">
    <property type="component" value="Unassembled WGS sequence"/>
</dbReference>
<evidence type="ECO:0000256" key="15">
    <source>
        <dbReference type="ARBA" id="ARBA00023316"/>
    </source>
</evidence>
<gene>
    <name evidence="20" type="ORF">FFL34_13835</name>
</gene>
<evidence type="ECO:0000256" key="14">
    <source>
        <dbReference type="ARBA" id="ARBA00023268"/>
    </source>
</evidence>
<comment type="catalytic activity">
    <reaction evidence="17">
        <text>[GlcNAc-(1-&gt;4)-Mur2Ac(oyl-L-Ala-gamma-D-Glu-L-Lys-D-Ala-D-Ala)](n)-di-trans,octa-cis-undecaprenyl diphosphate + beta-D-GlcNAc-(1-&gt;4)-Mur2Ac(oyl-L-Ala-gamma-D-Glu-L-Lys-D-Ala-D-Ala)-di-trans,octa-cis-undecaprenyl diphosphate = [GlcNAc-(1-&gt;4)-Mur2Ac(oyl-L-Ala-gamma-D-Glu-L-Lys-D-Ala-D-Ala)](n+1)-di-trans,octa-cis-undecaprenyl diphosphate + di-trans,octa-cis-undecaprenyl diphosphate + H(+)</text>
        <dbReference type="Rhea" id="RHEA:23708"/>
        <dbReference type="Rhea" id="RHEA-COMP:9602"/>
        <dbReference type="Rhea" id="RHEA-COMP:9603"/>
        <dbReference type="ChEBI" id="CHEBI:15378"/>
        <dbReference type="ChEBI" id="CHEBI:58405"/>
        <dbReference type="ChEBI" id="CHEBI:60033"/>
        <dbReference type="ChEBI" id="CHEBI:78435"/>
        <dbReference type="EC" id="2.4.99.28"/>
    </reaction>
</comment>
<evidence type="ECO:0000313" key="21">
    <source>
        <dbReference type="Proteomes" id="UP000306980"/>
    </source>
</evidence>
<keyword evidence="11" id="KW-0573">Peptidoglycan synthesis</keyword>
<comment type="caution">
    <text evidence="20">The sequence shown here is derived from an EMBL/GenBank/DDBJ whole genome shotgun (WGS) entry which is preliminary data.</text>
</comment>
<keyword evidence="8" id="KW-0812">Transmembrane</keyword>
<evidence type="ECO:0000256" key="5">
    <source>
        <dbReference type="ARBA" id="ARBA00022670"/>
    </source>
</evidence>
<name>A0A5S3QM63_9BACI</name>
<dbReference type="GO" id="GO:0006508">
    <property type="term" value="P:proteolysis"/>
    <property type="evidence" value="ECO:0007669"/>
    <property type="project" value="UniProtKB-KW"/>
</dbReference>
<dbReference type="RefSeq" id="WP_138603934.1">
    <property type="nucleotide sequence ID" value="NZ_VCIA01000001.1"/>
</dbReference>
<evidence type="ECO:0000256" key="7">
    <source>
        <dbReference type="ARBA" id="ARBA00022679"/>
    </source>
</evidence>
<evidence type="ECO:0000256" key="11">
    <source>
        <dbReference type="ARBA" id="ARBA00022984"/>
    </source>
</evidence>
<sequence length="709" mass="78826">MKRLKWLLLSFVFLVLLGIIGYAAILFGGNFVVDEEDLIPDATTTFETREGEVIGKLYNENRIPVTMDDIPEYVQKAFIAIEDRRFYDHGGIDFRSVVRAVYRDIIAMDKVEGASTITQQLAKNLFLDNDKTWMRKTKEAMAAIHLERNLSKDDILELYLNEIYFGEGVYGVEAASRKFFNKSASELTLSEGALLAGLAKAPNGYSPIRHPDKAETRRNVVLKAMVDTGNISTEESVQAQGKTLGLDVQEYEPKPWAASFLDLAVKEAADKYHVSMKELRRGGYRIVITVEPEAQQIAYRKFQNKNYFPGNTDGVEGAFVMLEQQSGEIAAAIGGRDYKFGDMNRVTVKRQPGSAIKPLAVYGPAMMKEAYQPYTMIQDKKQAIDGYTATNYDGQYAGSVSIYQALVESKNAPAVWLLNEISVPYAKDYLDQLGMPIKDKGLAIALGGLSKGVTPLQMATSYRVFASNGERIDAYAIEQILNRDGEVMHEANPNTDSVFSPQVAWNITSILATTVKDGTASAGNFPKALAGKTGSTKHPHVKDAVKDAWFAGFTPEYVSAMWMGYDQSDEHHYLTEGSAAPTRLTKAILTEMDKHKSLTAAFKQPENVAALPEPIELPTKITLQGDYSFGGIPLLKGTLKWTEANDERIVYHIYREEKGEDKQIGEVEDGNMFTIKRLPFFASSRYYVVPFNPLTNTEGKKSNTVELSL</sequence>
<evidence type="ECO:0000256" key="1">
    <source>
        <dbReference type="ARBA" id="ARBA00007090"/>
    </source>
</evidence>
<dbReference type="GO" id="GO:0071555">
    <property type="term" value="P:cell wall organization"/>
    <property type="evidence" value="ECO:0007669"/>
    <property type="project" value="UniProtKB-KW"/>
</dbReference>
<dbReference type="AlphaFoldDB" id="A0A5S3QM63"/>
<dbReference type="SUPFAM" id="SSF53955">
    <property type="entry name" value="Lysozyme-like"/>
    <property type="match status" value="1"/>
</dbReference>
<keyword evidence="9" id="KW-0378">Hydrolase</keyword>
<dbReference type="Gene3D" id="1.10.3810.10">
    <property type="entry name" value="Biosynthetic peptidoglycan transglycosylase-like"/>
    <property type="match status" value="1"/>
</dbReference>
<dbReference type="InterPro" id="IPR001460">
    <property type="entry name" value="PCN-bd_Tpept"/>
</dbReference>
<keyword evidence="14" id="KW-0511">Multifunctional enzyme</keyword>
<evidence type="ECO:0000256" key="13">
    <source>
        <dbReference type="ARBA" id="ARBA00023136"/>
    </source>
</evidence>
<organism evidence="20 21">
    <name type="scientific">Lentibacillus cibarius</name>
    <dbReference type="NCBI Taxonomy" id="2583219"/>
    <lineage>
        <taxon>Bacteria</taxon>
        <taxon>Bacillati</taxon>
        <taxon>Bacillota</taxon>
        <taxon>Bacilli</taxon>
        <taxon>Bacillales</taxon>
        <taxon>Bacillaceae</taxon>
        <taxon>Lentibacillus</taxon>
    </lineage>
</organism>
<evidence type="ECO:0000256" key="2">
    <source>
        <dbReference type="ARBA" id="ARBA00007739"/>
    </source>
</evidence>
<dbReference type="InterPro" id="IPR001264">
    <property type="entry name" value="Glyco_trans_51"/>
</dbReference>
<evidence type="ECO:0000256" key="17">
    <source>
        <dbReference type="ARBA" id="ARBA00049902"/>
    </source>
</evidence>
<dbReference type="GO" id="GO:0008955">
    <property type="term" value="F:peptidoglycan glycosyltransferase activity"/>
    <property type="evidence" value="ECO:0007669"/>
    <property type="project" value="UniProtKB-EC"/>
</dbReference>
<dbReference type="SUPFAM" id="SSF56601">
    <property type="entry name" value="beta-lactamase/transpeptidase-like"/>
    <property type="match status" value="1"/>
</dbReference>
<evidence type="ECO:0000256" key="10">
    <source>
        <dbReference type="ARBA" id="ARBA00022960"/>
    </source>
</evidence>
<dbReference type="InterPro" id="IPR023346">
    <property type="entry name" value="Lysozyme-like_dom_sf"/>
</dbReference>
<evidence type="ECO:0000313" key="20">
    <source>
        <dbReference type="EMBL" id="TMN23042.1"/>
    </source>
</evidence>
<dbReference type="PANTHER" id="PTHR32282">
    <property type="entry name" value="BINDING PROTEIN TRANSPEPTIDASE, PUTATIVE-RELATED"/>
    <property type="match status" value="1"/>
</dbReference>
<evidence type="ECO:0000256" key="8">
    <source>
        <dbReference type="ARBA" id="ARBA00022692"/>
    </source>
</evidence>
<keyword evidence="13" id="KW-0472">Membrane</keyword>
<comment type="catalytic activity">
    <reaction evidence="16">
        <text>Preferential cleavage: (Ac)2-L-Lys-D-Ala-|-D-Ala. Also transpeptidation of peptidyl-alanyl moieties that are N-acyl substituents of D-alanine.</text>
        <dbReference type="EC" id="3.4.16.4"/>
    </reaction>
</comment>
<evidence type="ECO:0000256" key="9">
    <source>
        <dbReference type="ARBA" id="ARBA00022801"/>
    </source>
</evidence>
<dbReference type="InterPro" id="IPR036950">
    <property type="entry name" value="PBP_transglycosylase"/>
</dbReference>
<dbReference type="GO" id="GO:0009252">
    <property type="term" value="P:peptidoglycan biosynthetic process"/>
    <property type="evidence" value="ECO:0007669"/>
    <property type="project" value="UniProtKB-KW"/>
</dbReference>
<dbReference type="NCBIfam" id="TIGR02074">
    <property type="entry name" value="PBP_1a_fam"/>
    <property type="match status" value="1"/>
</dbReference>
<evidence type="ECO:0000256" key="4">
    <source>
        <dbReference type="ARBA" id="ARBA00022645"/>
    </source>
</evidence>
<dbReference type="GO" id="GO:0008360">
    <property type="term" value="P:regulation of cell shape"/>
    <property type="evidence" value="ECO:0007669"/>
    <property type="project" value="UniProtKB-KW"/>
</dbReference>
<dbReference type="EMBL" id="VCIA01000001">
    <property type="protein sequence ID" value="TMN23042.1"/>
    <property type="molecule type" value="Genomic_DNA"/>
</dbReference>
<evidence type="ECO:0000256" key="16">
    <source>
        <dbReference type="ARBA" id="ARBA00034000"/>
    </source>
</evidence>
<keyword evidence="10" id="KW-0133">Cell shape</keyword>
<keyword evidence="7" id="KW-0808">Transferase</keyword>
<keyword evidence="5" id="KW-0645">Protease</keyword>
<comment type="similarity">
    <text evidence="1">In the C-terminal section; belongs to the transpeptidase family.</text>
</comment>
<evidence type="ECO:0000259" key="18">
    <source>
        <dbReference type="Pfam" id="PF00905"/>
    </source>
</evidence>
<evidence type="ECO:0000256" key="6">
    <source>
        <dbReference type="ARBA" id="ARBA00022676"/>
    </source>
</evidence>
<dbReference type="GO" id="GO:0009002">
    <property type="term" value="F:serine-type D-Ala-D-Ala carboxypeptidase activity"/>
    <property type="evidence" value="ECO:0007669"/>
    <property type="project" value="UniProtKB-EC"/>
</dbReference>